<dbReference type="AlphaFoldDB" id="A0A4Y7SMF7"/>
<proteinExistence type="predicted"/>
<evidence type="ECO:0000313" key="1">
    <source>
        <dbReference type="EMBL" id="TEB22794.1"/>
    </source>
</evidence>
<evidence type="ECO:0000313" key="2">
    <source>
        <dbReference type="Proteomes" id="UP000298030"/>
    </source>
</evidence>
<comment type="caution">
    <text evidence="1">The sequence shown here is derived from an EMBL/GenBank/DDBJ whole genome shotgun (WGS) entry which is preliminary data.</text>
</comment>
<dbReference type="EMBL" id="QPFP01000085">
    <property type="protein sequence ID" value="TEB22794.1"/>
    <property type="molecule type" value="Genomic_DNA"/>
</dbReference>
<gene>
    <name evidence="1" type="ORF">FA13DRAFT_1466500</name>
</gene>
<dbReference type="Proteomes" id="UP000298030">
    <property type="component" value="Unassembled WGS sequence"/>
</dbReference>
<sequence length="161" mass="17918">MGTFSVKVFTFQCVDRAASISLRLTAVCGVEDRHVCHDSILLRRWILSETRSCLAVTTRVVLTTDFSLAGPLSALWGIEPVLTRGRHGRSWRSVLPGRSSGTGKYRVEGGVDQICAYPSSTCAFVLSRTLLSPLERRRLGSTAWTVERRFVKLLNYGTLIR</sequence>
<name>A0A4Y7SMF7_COPMI</name>
<organism evidence="1 2">
    <name type="scientific">Coprinellus micaceus</name>
    <name type="common">Glistening ink-cap mushroom</name>
    <name type="synonym">Coprinus micaceus</name>
    <dbReference type="NCBI Taxonomy" id="71717"/>
    <lineage>
        <taxon>Eukaryota</taxon>
        <taxon>Fungi</taxon>
        <taxon>Dikarya</taxon>
        <taxon>Basidiomycota</taxon>
        <taxon>Agaricomycotina</taxon>
        <taxon>Agaricomycetes</taxon>
        <taxon>Agaricomycetidae</taxon>
        <taxon>Agaricales</taxon>
        <taxon>Agaricineae</taxon>
        <taxon>Psathyrellaceae</taxon>
        <taxon>Coprinellus</taxon>
    </lineage>
</organism>
<keyword evidence="2" id="KW-1185">Reference proteome</keyword>
<protein>
    <submittedName>
        <fullName evidence="1">Uncharacterized protein</fullName>
    </submittedName>
</protein>
<reference evidence="1 2" key="1">
    <citation type="journal article" date="2019" name="Nat. Ecol. Evol.">
        <title>Megaphylogeny resolves global patterns of mushroom evolution.</title>
        <authorList>
            <person name="Varga T."/>
            <person name="Krizsan K."/>
            <person name="Foldi C."/>
            <person name="Dima B."/>
            <person name="Sanchez-Garcia M."/>
            <person name="Sanchez-Ramirez S."/>
            <person name="Szollosi G.J."/>
            <person name="Szarkandi J.G."/>
            <person name="Papp V."/>
            <person name="Albert L."/>
            <person name="Andreopoulos W."/>
            <person name="Angelini C."/>
            <person name="Antonin V."/>
            <person name="Barry K.W."/>
            <person name="Bougher N.L."/>
            <person name="Buchanan P."/>
            <person name="Buyck B."/>
            <person name="Bense V."/>
            <person name="Catcheside P."/>
            <person name="Chovatia M."/>
            <person name="Cooper J."/>
            <person name="Damon W."/>
            <person name="Desjardin D."/>
            <person name="Finy P."/>
            <person name="Geml J."/>
            <person name="Haridas S."/>
            <person name="Hughes K."/>
            <person name="Justo A."/>
            <person name="Karasinski D."/>
            <person name="Kautmanova I."/>
            <person name="Kiss B."/>
            <person name="Kocsube S."/>
            <person name="Kotiranta H."/>
            <person name="LaButti K.M."/>
            <person name="Lechner B.E."/>
            <person name="Liimatainen K."/>
            <person name="Lipzen A."/>
            <person name="Lukacs Z."/>
            <person name="Mihaltcheva S."/>
            <person name="Morgado L.N."/>
            <person name="Niskanen T."/>
            <person name="Noordeloos M.E."/>
            <person name="Ohm R.A."/>
            <person name="Ortiz-Santana B."/>
            <person name="Ovrebo C."/>
            <person name="Racz N."/>
            <person name="Riley R."/>
            <person name="Savchenko A."/>
            <person name="Shiryaev A."/>
            <person name="Soop K."/>
            <person name="Spirin V."/>
            <person name="Szebenyi C."/>
            <person name="Tomsovsky M."/>
            <person name="Tulloss R.E."/>
            <person name="Uehling J."/>
            <person name="Grigoriev I.V."/>
            <person name="Vagvolgyi C."/>
            <person name="Papp T."/>
            <person name="Martin F.M."/>
            <person name="Miettinen O."/>
            <person name="Hibbett D.S."/>
            <person name="Nagy L.G."/>
        </authorList>
    </citation>
    <scope>NUCLEOTIDE SEQUENCE [LARGE SCALE GENOMIC DNA]</scope>
    <source>
        <strain evidence="1 2">FP101781</strain>
    </source>
</reference>
<accession>A0A4Y7SMF7</accession>